<reference evidence="2" key="1">
    <citation type="submission" date="2023-07" db="EMBL/GenBank/DDBJ databases">
        <title>Black Yeasts Isolated from many extreme environments.</title>
        <authorList>
            <person name="Coleine C."/>
            <person name="Stajich J.E."/>
            <person name="Selbmann L."/>
        </authorList>
    </citation>
    <scope>NUCLEOTIDE SEQUENCE</scope>
    <source>
        <strain evidence="2">CCFEE 5485</strain>
    </source>
</reference>
<dbReference type="EMBL" id="JAUTXT010000032">
    <property type="protein sequence ID" value="KAK3672499.1"/>
    <property type="molecule type" value="Genomic_DNA"/>
</dbReference>
<protein>
    <submittedName>
        <fullName evidence="2">Uncharacterized protein</fullName>
    </submittedName>
</protein>
<name>A0AAE0WHC0_9PEZI</name>
<evidence type="ECO:0000313" key="3">
    <source>
        <dbReference type="Proteomes" id="UP001274830"/>
    </source>
</evidence>
<accession>A0AAE0WHC0</accession>
<sequence length="429" mass="48598">MIPYVAKTKVSATRKLPSPSYEARGAWVHDNAWCQERSQEDARSRWAGYILVPRRQHFHRCDDACNYTFLDVLDPAASTTGDHDGDGVQAGSGEEVTHTRRPESSFRRQKFLPLELRKLVYGYLIQTECTFYFSALDYIAGYNGQHTATLTKIMPPGSLVHDRITLLLSTSQQIQAECYAMLYGENTFVFREATTPINETVLVSDYANRLDVWTKVFKDVTPDPLWPLTSLTLPHVKSIRLLLFAKDGSHAANFKGLKLRVDHLARLLSQCRKLRTLDVTLSRRREVCVSHPYRGQPVSMLTELAHDMSISVDEMAGSIFLGPSERGFAWDSTPEQKQYVLEPLRHLYGIKEVTINGFVEPDFAARLSSVMMSDERADLPTLPAVGATKLARRKMPGRAKKKLTQQAVLKYWEPTLEWEAIMLIETAVS</sequence>
<keyword evidence="3" id="KW-1185">Reference proteome</keyword>
<feature type="region of interest" description="Disordered" evidence="1">
    <location>
        <begin position="80"/>
        <end position="102"/>
    </location>
</feature>
<evidence type="ECO:0000256" key="1">
    <source>
        <dbReference type="SAM" id="MobiDB-lite"/>
    </source>
</evidence>
<organism evidence="2 3">
    <name type="scientific">Recurvomyces mirabilis</name>
    <dbReference type="NCBI Taxonomy" id="574656"/>
    <lineage>
        <taxon>Eukaryota</taxon>
        <taxon>Fungi</taxon>
        <taxon>Dikarya</taxon>
        <taxon>Ascomycota</taxon>
        <taxon>Pezizomycotina</taxon>
        <taxon>Dothideomycetes</taxon>
        <taxon>Dothideomycetidae</taxon>
        <taxon>Mycosphaerellales</taxon>
        <taxon>Teratosphaeriaceae</taxon>
        <taxon>Recurvomyces</taxon>
    </lineage>
</organism>
<proteinExistence type="predicted"/>
<gene>
    <name evidence="2" type="ORF">LTR78_007549</name>
</gene>
<comment type="caution">
    <text evidence="2">The sequence shown here is derived from an EMBL/GenBank/DDBJ whole genome shotgun (WGS) entry which is preliminary data.</text>
</comment>
<dbReference type="Proteomes" id="UP001274830">
    <property type="component" value="Unassembled WGS sequence"/>
</dbReference>
<dbReference type="AlphaFoldDB" id="A0AAE0WHC0"/>
<evidence type="ECO:0000313" key="2">
    <source>
        <dbReference type="EMBL" id="KAK3672499.1"/>
    </source>
</evidence>